<dbReference type="PROSITE" id="PS00629">
    <property type="entry name" value="IMP_1"/>
    <property type="match status" value="1"/>
</dbReference>
<dbReference type="PRINTS" id="PR00377">
    <property type="entry name" value="IMPHPHTASES"/>
</dbReference>
<sequence length="264" mass="27587">MAVACAAVDVARDIFLSRSPTRLTAKGARDMASDVDYAIERELTVMLRRRTPDIGFLGEEDGRSGPSGELIWTLDPIDGTVNFVHGSPLCGISLALLRDGTPIVGVVDLPKLGLRYTAASGLGAYRDGRRLAASGVSRLSEAVVAIGDYAVGKGAERKNDVRLAVTRRLAARAQRVRMHGSAAIDLVWLAEGRVDAVVMMANQPWDTAAGVVIAREAGAVVVDSDGSDHDSTSCATIGGDAALVPSLLAIVSGSVAEADRRVPV</sequence>
<dbReference type="Gene3D" id="3.40.190.80">
    <property type="match status" value="1"/>
</dbReference>
<dbReference type="EMBL" id="BAAALT010000028">
    <property type="protein sequence ID" value="GAA1791124.1"/>
    <property type="molecule type" value="Genomic_DNA"/>
</dbReference>
<evidence type="ECO:0000256" key="2">
    <source>
        <dbReference type="ARBA" id="ARBA00013106"/>
    </source>
</evidence>
<evidence type="ECO:0000256" key="3">
    <source>
        <dbReference type="ARBA" id="ARBA00022723"/>
    </source>
</evidence>
<evidence type="ECO:0000313" key="7">
    <source>
        <dbReference type="Proteomes" id="UP001500218"/>
    </source>
</evidence>
<dbReference type="InterPro" id="IPR020550">
    <property type="entry name" value="Inositol_monophosphatase_CS"/>
</dbReference>
<proteinExistence type="predicted"/>
<name>A0ABN2LJT6_9ACTN</name>
<dbReference type="EC" id="3.1.3.25" evidence="2"/>
<dbReference type="Gene3D" id="3.30.540.10">
    <property type="entry name" value="Fructose-1,6-Bisphosphatase, subunit A, domain 1"/>
    <property type="match status" value="1"/>
</dbReference>
<protein>
    <recommendedName>
        <fullName evidence="2">inositol-phosphate phosphatase</fullName>
        <ecNumber evidence="2">3.1.3.25</ecNumber>
    </recommendedName>
</protein>
<dbReference type="CDD" id="cd01637">
    <property type="entry name" value="IMPase_like"/>
    <property type="match status" value="1"/>
</dbReference>
<dbReference type="InterPro" id="IPR020583">
    <property type="entry name" value="Inositol_monoP_metal-BS"/>
</dbReference>
<reference evidence="6 7" key="1">
    <citation type="journal article" date="2019" name="Int. J. Syst. Evol. Microbiol.">
        <title>The Global Catalogue of Microorganisms (GCM) 10K type strain sequencing project: providing services to taxonomists for standard genome sequencing and annotation.</title>
        <authorList>
            <consortium name="The Broad Institute Genomics Platform"/>
            <consortium name="The Broad Institute Genome Sequencing Center for Infectious Disease"/>
            <person name="Wu L."/>
            <person name="Ma J."/>
        </authorList>
    </citation>
    <scope>NUCLEOTIDE SEQUENCE [LARGE SCALE GENOMIC DNA]</scope>
    <source>
        <strain evidence="6 7">JCM 13250</strain>
    </source>
</reference>
<organism evidence="6 7">
    <name type="scientific">Luedemannella flava</name>
    <dbReference type="NCBI Taxonomy" id="349316"/>
    <lineage>
        <taxon>Bacteria</taxon>
        <taxon>Bacillati</taxon>
        <taxon>Actinomycetota</taxon>
        <taxon>Actinomycetes</taxon>
        <taxon>Micromonosporales</taxon>
        <taxon>Micromonosporaceae</taxon>
        <taxon>Luedemannella</taxon>
    </lineage>
</organism>
<gene>
    <name evidence="6" type="ORF">GCM10009682_11410</name>
</gene>
<keyword evidence="5" id="KW-0460">Magnesium</keyword>
<evidence type="ECO:0000256" key="1">
    <source>
        <dbReference type="ARBA" id="ARBA00001033"/>
    </source>
</evidence>
<evidence type="ECO:0000256" key="5">
    <source>
        <dbReference type="ARBA" id="ARBA00022842"/>
    </source>
</evidence>
<dbReference type="Pfam" id="PF00459">
    <property type="entry name" value="Inositol_P"/>
    <property type="match status" value="1"/>
</dbReference>
<evidence type="ECO:0000313" key="6">
    <source>
        <dbReference type="EMBL" id="GAA1791124.1"/>
    </source>
</evidence>
<keyword evidence="3" id="KW-0479">Metal-binding</keyword>
<comment type="catalytic activity">
    <reaction evidence="1">
        <text>a myo-inositol phosphate + H2O = myo-inositol + phosphate</text>
        <dbReference type="Rhea" id="RHEA:24056"/>
        <dbReference type="ChEBI" id="CHEBI:15377"/>
        <dbReference type="ChEBI" id="CHEBI:17268"/>
        <dbReference type="ChEBI" id="CHEBI:43474"/>
        <dbReference type="ChEBI" id="CHEBI:84139"/>
        <dbReference type="EC" id="3.1.3.25"/>
    </reaction>
</comment>
<dbReference type="Proteomes" id="UP001500218">
    <property type="component" value="Unassembled WGS sequence"/>
</dbReference>
<dbReference type="PROSITE" id="PS00630">
    <property type="entry name" value="IMP_2"/>
    <property type="match status" value="1"/>
</dbReference>
<accession>A0ABN2LJT6</accession>
<evidence type="ECO:0000256" key="4">
    <source>
        <dbReference type="ARBA" id="ARBA00022801"/>
    </source>
</evidence>
<dbReference type="PANTHER" id="PTHR20854">
    <property type="entry name" value="INOSITOL MONOPHOSPHATASE"/>
    <property type="match status" value="1"/>
</dbReference>
<dbReference type="PANTHER" id="PTHR20854:SF4">
    <property type="entry name" value="INOSITOL-1-MONOPHOSPHATASE-RELATED"/>
    <property type="match status" value="1"/>
</dbReference>
<comment type="caution">
    <text evidence="6">The sequence shown here is derived from an EMBL/GenBank/DDBJ whole genome shotgun (WGS) entry which is preliminary data.</text>
</comment>
<dbReference type="SUPFAM" id="SSF56655">
    <property type="entry name" value="Carbohydrate phosphatase"/>
    <property type="match status" value="1"/>
</dbReference>
<keyword evidence="7" id="KW-1185">Reference proteome</keyword>
<keyword evidence="4" id="KW-0378">Hydrolase</keyword>
<dbReference type="InterPro" id="IPR000760">
    <property type="entry name" value="Inositol_monophosphatase-like"/>
</dbReference>